<dbReference type="InterPro" id="IPR027417">
    <property type="entry name" value="P-loop_NTPase"/>
</dbReference>
<dbReference type="CDD" id="cd00009">
    <property type="entry name" value="AAA"/>
    <property type="match status" value="1"/>
</dbReference>
<proteinExistence type="inferred from homology"/>
<sequence length="345" mass="36662">MTEEFSERGGSSLSHDALDQGSGPAGATRGAHALASLQRSVEAGLVGRTALVERLLIALLTGGHLLVEGPPGLAKTRAVKRLASGLASSFSRIQCTPDLMPADLTGTQVFRPETGRFEFVSGPIFHSLVLVDEINRAPPKVQSALLEAMAESQVTVGGVTYPLPSPFMVVATQNSIEHEGTFPLPEAQLDRFLMHVLVELPDAASELRILELVEREASETSAVLGEPVAGEAILRARETVAGIHLAPALKDYVVRLVMATRNDPVASDIQGEIEHAVSPRGTLALAAGARARAYLKGRDYAVPEDVSAIAPDILSHRLIPTWRAAAEGTTGRTLVARLLERVEPH</sequence>
<dbReference type="Proteomes" id="UP000192656">
    <property type="component" value="Unassembled WGS sequence"/>
</dbReference>
<evidence type="ECO:0000259" key="5">
    <source>
        <dbReference type="SMART" id="SM00382"/>
    </source>
</evidence>
<dbReference type="InterPro" id="IPR003593">
    <property type="entry name" value="AAA+_ATPase"/>
</dbReference>
<dbReference type="GO" id="GO:0005524">
    <property type="term" value="F:ATP binding"/>
    <property type="evidence" value="ECO:0007669"/>
    <property type="project" value="UniProtKB-KW"/>
</dbReference>
<evidence type="ECO:0000313" key="7">
    <source>
        <dbReference type="Proteomes" id="UP000192656"/>
    </source>
</evidence>
<dbReference type="EMBL" id="FWXR01000007">
    <property type="protein sequence ID" value="SMC75193.1"/>
    <property type="molecule type" value="Genomic_DNA"/>
</dbReference>
<name>A0A1W2BQL0_9HYPH</name>
<evidence type="ECO:0000256" key="4">
    <source>
        <dbReference type="SAM" id="MobiDB-lite"/>
    </source>
</evidence>
<gene>
    <name evidence="6" type="ORF">SAMN06297251_10763</name>
</gene>
<keyword evidence="7" id="KW-1185">Reference proteome</keyword>
<dbReference type="Pfam" id="PF17863">
    <property type="entry name" value="AAA_lid_2"/>
    <property type="match status" value="1"/>
</dbReference>
<dbReference type="PIRSF" id="PIRSF002849">
    <property type="entry name" value="AAA_ATPase_chaperone_MoxR_prd"/>
    <property type="match status" value="1"/>
</dbReference>
<dbReference type="SUPFAM" id="SSF52540">
    <property type="entry name" value="P-loop containing nucleoside triphosphate hydrolases"/>
    <property type="match status" value="1"/>
</dbReference>
<protein>
    <submittedName>
        <fullName evidence="6">MoxR-like ATPase</fullName>
    </submittedName>
</protein>
<evidence type="ECO:0000256" key="2">
    <source>
        <dbReference type="ARBA" id="ARBA00022840"/>
    </source>
</evidence>
<feature type="region of interest" description="Disordered" evidence="4">
    <location>
        <begin position="1"/>
        <end position="29"/>
    </location>
</feature>
<dbReference type="Gene3D" id="3.40.50.300">
    <property type="entry name" value="P-loop containing nucleotide triphosphate hydrolases"/>
    <property type="match status" value="1"/>
</dbReference>
<dbReference type="STRING" id="937218.SAMN06297251_10763"/>
<dbReference type="PANTHER" id="PTHR42759">
    <property type="entry name" value="MOXR FAMILY PROTEIN"/>
    <property type="match status" value="1"/>
</dbReference>
<dbReference type="InterPro" id="IPR011703">
    <property type="entry name" value="ATPase_AAA-3"/>
</dbReference>
<dbReference type="AlphaFoldDB" id="A0A1W2BQL0"/>
<dbReference type="SMART" id="SM00382">
    <property type="entry name" value="AAA"/>
    <property type="match status" value="1"/>
</dbReference>
<dbReference type="GO" id="GO:0016887">
    <property type="term" value="F:ATP hydrolysis activity"/>
    <property type="evidence" value="ECO:0007669"/>
    <property type="project" value="InterPro"/>
</dbReference>
<keyword evidence="1" id="KW-0547">Nucleotide-binding</keyword>
<dbReference type="InterPro" id="IPR050764">
    <property type="entry name" value="CbbQ/NirQ/NorQ/GpvN"/>
</dbReference>
<dbReference type="InterPro" id="IPR041628">
    <property type="entry name" value="ChlI/MoxR_AAA_lid"/>
</dbReference>
<accession>A0A1W2BQL0</accession>
<dbReference type="Pfam" id="PF07726">
    <property type="entry name" value="AAA_3"/>
    <property type="match status" value="1"/>
</dbReference>
<evidence type="ECO:0000256" key="3">
    <source>
        <dbReference type="ARBA" id="ARBA00061607"/>
    </source>
</evidence>
<dbReference type="Gene3D" id="1.10.8.80">
    <property type="entry name" value="Magnesium chelatase subunit I, C-Terminal domain"/>
    <property type="match status" value="1"/>
</dbReference>
<reference evidence="6 7" key="1">
    <citation type="submission" date="2017-04" db="EMBL/GenBank/DDBJ databases">
        <authorList>
            <person name="Afonso C.L."/>
            <person name="Miller P.J."/>
            <person name="Scott M.A."/>
            <person name="Spackman E."/>
            <person name="Goraichik I."/>
            <person name="Dimitrov K.M."/>
            <person name="Suarez D.L."/>
            <person name="Swayne D.E."/>
        </authorList>
    </citation>
    <scope>NUCLEOTIDE SEQUENCE [LARGE SCALE GENOMIC DNA]</scope>
    <source>
        <strain evidence="6 7">CGMCC 1.10972</strain>
    </source>
</reference>
<dbReference type="PANTHER" id="PTHR42759:SF1">
    <property type="entry name" value="MAGNESIUM-CHELATASE SUBUNIT CHLD"/>
    <property type="match status" value="1"/>
</dbReference>
<evidence type="ECO:0000256" key="1">
    <source>
        <dbReference type="ARBA" id="ARBA00022741"/>
    </source>
</evidence>
<evidence type="ECO:0000313" key="6">
    <source>
        <dbReference type="EMBL" id="SMC75193.1"/>
    </source>
</evidence>
<feature type="domain" description="AAA+ ATPase" evidence="5">
    <location>
        <begin position="61"/>
        <end position="202"/>
    </location>
</feature>
<dbReference type="FunFam" id="3.40.50.300:FF:000640">
    <property type="entry name" value="MoxR family ATPase"/>
    <property type="match status" value="1"/>
</dbReference>
<keyword evidence="2" id="KW-0067">ATP-binding</keyword>
<comment type="similarity">
    <text evidence="3">Belongs to the MoxR family.</text>
</comment>
<organism evidence="6 7">
    <name type="scientific">Fulvimarina manganoxydans</name>
    <dbReference type="NCBI Taxonomy" id="937218"/>
    <lineage>
        <taxon>Bacteria</taxon>
        <taxon>Pseudomonadati</taxon>
        <taxon>Pseudomonadota</taxon>
        <taxon>Alphaproteobacteria</taxon>
        <taxon>Hyphomicrobiales</taxon>
        <taxon>Aurantimonadaceae</taxon>
        <taxon>Fulvimarina</taxon>
    </lineage>
</organism>